<dbReference type="InterPro" id="IPR016036">
    <property type="entry name" value="Malonyl_transacylase_ACP-bd"/>
</dbReference>
<feature type="region of interest" description="Disordered" evidence="1">
    <location>
        <begin position="230"/>
        <end position="249"/>
    </location>
</feature>
<comment type="caution">
    <text evidence="3">The sequence shown here is derived from an EMBL/GenBank/DDBJ whole genome shotgun (WGS) entry which is preliminary data.</text>
</comment>
<keyword evidence="4" id="KW-1185">Reference proteome</keyword>
<evidence type="ECO:0000256" key="1">
    <source>
        <dbReference type="SAM" id="MobiDB-lite"/>
    </source>
</evidence>
<dbReference type="InterPro" id="IPR016035">
    <property type="entry name" value="Acyl_Trfase/lysoPLipase"/>
</dbReference>
<dbReference type="GO" id="GO:0016746">
    <property type="term" value="F:acyltransferase activity"/>
    <property type="evidence" value="ECO:0007669"/>
    <property type="project" value="UniProtKB-KW"/>
</dbReference>
<dbReference type="SUPFAM" id="SSF55048">
    <property type="entry name" value="Probable ACP-binding domain of malonyl-CoA ACP transacylase"/>
    <property type="match status" value="1"/>
</dbReference>
<dbReference type="InterPro" id="IPR001227">
    <property type="entry name" value="Ac_transferase_dom_sf"/>
</dbReference>
<dbReference type="PANTHER" id="PTHR43074:SF1">
    <property type="entry name" value="BETA-KETOACYL SYNTHASE FAMILY PROTEIN-RELATED"/>
    <property type="match status" value="1"/>
</dbReference>
<dbReference type="Gene3D" id="3.40.366.10">
    <property type="entry name" value="Malonyl-Coenzyme A Acyl Carrier Protein, domain 2"/>
    <property type="match status" value="1"/>
</dbReference>
<name>A0ABW2TPJ0_9PSEU</name>
<evidence type="ECO:0000313" key="3">
    <source>
        <dbReference type="EMBL" id="MFC7614706.1"/>
    </source>
</evidence>
<dbReference type="SUPFAM" id="SSF52151">
    <property type="entry name" value="FabD/lysophospholipase-like"/>
    <property type="match status" value="1"/>
</dbReference>
<dbReference type="InterPro" id="IPR014043">
    <property type="entry name" value="Acyl_transferase_dom"/>
</dbReference>
<sequence>MITGGLFAAADFEAMLARTDLDALRVPGVEFAVLGCPVERAREAIAPFPELVVSHENSTNQTVVCGPSEPVADVVALLRAKNVICQVMPFRSGFHTPMLAPYLDQFRRDGVPSLPLHPPTVPVWSATTARPFPGDPAATRELCVRHLLEPVRFRQLVTALRATGIRSFVQMGSGQLASLVSDTLRGADHLAVAANSDRGPGMEQLRRAAAALWVEGAEPDFTAFDPPVTTTAPEPADPELPAALADFPC</sequence>
<gene>
    <name evidence="3" type="ORF">ACFQV2_15415</name>
</gene>
<organism evidence="3 4">
    <name type="scientific">Actinokineospora soli</name>
    <dbReference type="NCBI Taxonomy" id="1048753"/>
    <lineage>
        <taxon>Bacteria</taxon>
        <taxon>Bacillati</taxon>
        <taxon>Actinomycetota</taxon>
        <taxon>Actinomycetes</taxon>
        <taxon>Pseudonocardiales</taxon>
        <taxon>Pseudonocardiaceae</taxon>
        <taxon>Actinokineospora</taxon>
    </lineage>
</organism>
<reference evidence="4" key="1">
    <citation type="journal article" date="2019" name="Int. J. Syst. Evol. Microbiol.">
        <title>The Global Catalogue of Microorganisms (GCM) 10K type strain sequencing project: providing services to taxonomists for standard genome sequencing and annotation.</title>
        <authorList>
            <consortium name="The Broad Institute Genomics Platform"/>
            <consortium name="The Broad Institute Genome Sequencing Center for Infectious Disease"/>
            <person name="Wu L."/>
            <person name="Ma J."/>
        </authorList>
    </citation>
    <scope>NUCLEOTIDE SEQUENCE [LARGE SCALE GENOMIC DNA]</scope>
    <source>
        <strain evidence="4">JCM 17695</strain>
    </source>
</reference>
<dbReference type="PANTHER" id="PTHR43074">
    <property type="entry name" value="OMEGA-3 POLYUNSATURATED FATTY ACID SYNTHASE PFAB-RELATED"/>
    <property type="match status" value="1"/>
</dbReference>
<dbReference type="EMBL" id="JBHTEY010000004">
    <property type="protein sequence ID" value="MFC7614706.1"/>
    <property type="molecule type" value="Genomic_DNA"/>
</dbReference>
<accession>A0ABW2TPJ0</accession>
<dbReference type="Pfam" id="PF00698">
    <property type="entry name" value="Acyl_transf_1"/>
    <property type="match status" value="1"/>
</dbReference>
<evidence type="ECO:0000313" key="4">
    <source>
        <dbReference type="Proteomes" id="UP001596512"/>
    </source>
</evidence>
<evidence type="ECO:0000259" key="2">
    <source>
        <dbReference type="SMART" id="SM00827"/>
    </source>
</evidence>
<feature type="domain" description="Malonyl-CoA:ACP transacylase (MAT)" evidence="2">
    <location>
        <begin position="6"/>
        <end position="200"/>
    </location>
</feature>
<protein>
    <submittedName>
        <fullName evidence="3">Acyltransferase domain-containing protein</fullName>
    </submittedName>
</protein>
<keyword evidence="3" id="KW-0012">Acyltransferase</keyword>
<dbReference type="SMART" id="SM00827">
    <property type="entry name" value="PKS_AT"/>
    <property type="match status" value="1"/>
</dbReference>
<dbReference type="InterPro" id="IPR052568">
    <property type="entry name" value="PKS-FAS_Synthase"/>
</dbReference>
<proteinExistence type="predicted"/>
<dbReference type="Proteomes" id="UP001596512">
    <property type="component" value="Unassembled WGS sequence"/>
</dbReference>
<keyword evidence="3" id="KW-0808">Transferase</keyword>